<reference evidence="1 2" key="1">
    <citation type="submission" date="2020-08" db="EMBL/GenBank/DDBJ databases">
        <title>Plant Genome Project.</title>
        <authorList>
            <person name="Zhang R.-G."/>
        </authorList>
    </citation>
    <scope>NUCLEOTIDE SEQUENCE [LARGE SCALE GENOMIC DNA]</scope>
    <source>
        <tissue evidence="1">Rhizome</tissue>
    </source>
</reference>
<dbReference type="AlphaFoldDB" id="A0A8J5L5X7"/>
<name>A0A8J5L5X7_ZINOF</name>
<gene>
    <name evidence="1" type="ORF">ZIOFF_032803</name>
</gene>
<keyword evidence="2" id="KW-1185">Reference proteome</keyword>
<comment type="caution">
    <text evidence="1">The sequence shown here is derived from an EMBL/GenBank/DDBJ whole genome shotgun (WGS) entry which is preliminary data.</text>
</comment>
<evidence type="ECO:0000313" key="1">
    <source>
        <dbReference type="EMBL" id="KAG6507458.1"/>
    </source>
</evidence>
<accession>A0A8J5L5X7</accession>
<dbReference type="EMBL" id="JACMSC010000009">
    <property type="protein sequence ID" value="KAG6507458.1"/>
    <property type="molecule type" value="Genomic_DNA"/>
</dbReference>
<dbReference type="Proteomes" id="UP000734854">
    <property type="component" value="Unassembled WGS sequence"/>
</dbReference>
<evidence type="ECO:0000313" key="2">
    <source>
        <dbReference type="Proteomes" id="UP000734854"/>
    </source>
</evidence>
<dbReference type="PANTHER" id="PTHR33526:SF4">
    <property type="entry name" value="OS07G0123800 PROTEIN"/>
    <property type="match status" value="1"/>
</dbReference>
<organism evidence="1 2">
    <name type="scientific">Zingiber officinale</name>
    <name type="common">Ginger</name>
    <name type="synonym">Amomum zingiber</name>
    <dbReference type="NCBI Taxonomy" id="94328"/>
    <lineage>
        <taxon>Eukaryota</taxon>
        <taxon>Viridiplantae</taxon>
        <taxon>Streptophyta</taxon>
        <taxon>Embryophyta</taxon>
        <taxon>Tracheophyta</taxon>
        <taxon>Spermatophyta</taxon>
        <taxon>Magnoliopsida</taxon>
        <taxon>Liliopsida</taxon>
        <taxon>Zingiberales</taxon>
        <taxon>Zingiberaceae</taxon>
        <taxon>Zingiber</taxon>
    </lineage>
</organism>
<dbReference type="PANTHER" id="PTHR33526">
    <property type="entry name" value="OS07G0123800 PROTEIN"/>
    <property type="match status" value="1"/>
</dbReference>
<sequence length="148" mass="15832">MSSNGAATSPESKLSQYVKAPYRALRHARNLYESTMAGAVVGKTPRRGLGPIISLPRGGAPAFGCAGAGADEDLDELIRAACRSKMRSMPVKASPATVSKSRSVATMRIDEDRPCCFEEEEEEMIKLAALGPRCRSYDAAAKGKMAFF</sequence>
<proteinExistence type="predicted"/>
<protein>
    <submittedName>
        <fullName evidence="1">Uncharacterized protein</fullName>
    </submittedName>
</protein>